<gene>
    <name evidence="8 10" type="primary">nrdR</name>
    <name evidence="10" type="ORF">EC580_08900</name>
</gene>
<keyword evidence="6 8" id="KW-0238">DNA-binding</keyword>
<evidence type="ECO:0000259" key="9">
    <source>
        <dbReference type="PROSITE" id="PS51161"/>
    </source>
</evidence>
<reference evidence="10" key="1">
    <citation type="submission" date="2018-10" db="EMBL/GenBank/DDBJ databases">
        <title>Acidithiobacillus sulfuriphilus sp. nov.: an extremely acidophilic sulfur-oxidizing chemolithotroph isolated from a neutral pH environment.</title>
        <authorList>
            <person name="Falagan C."/>
            <person name="Moya-Beltran A."/>
            <person name="Quatrini R."/>
            <person name="Johnson D.B."/>
        </authorList>
    </citation>
    <scope>NUCLEOTIDE SEQUENCE [LARGE SCALE GENOMIC DNA]</scope>
    <source>
        <strain evidence="10">CJ-2</strain>
    </source>
</reference>
<keyword evidence="8" id="KW-0862">Zinc</keyword>
<evidence type="ECO:0000256" key="4">
    <source>
        <dbReference type="ARBA" id="ARBA00022840"/>
    </source>
</evidence>
<comment type="caution">
    <text evidence="10">The sequence shown here is derived from an EMBL/GenBank/DDBJ whole genome shotgun (WGS) entry which is preliminary data.</text>
</comment>
<keyword evidence="2 8" id="KW-0547">Nucleotide-binding</keyword>
<dbReference type="GO" id="GO:0008270">
    <property type="term" value="F:zinc ion binding"/>
    <property type="evidence" value="ECO:0007669"/>
    <property type="project" value="UniProtKB-UniRule"/>
</dbReference>
<dbReference type="EMBL" id="RIZI01000172">
    <property type="protein sequence ID" value="RNF60932.1"/>
    <property type="molecule type" value="Genomic_DNA"/>
</dbReference>
<feature type="domain" description="ATP-cone" evidence="9">
    <location>
        <begin position="49"/>
        <end position="139"/>
    </location>
</feature>
<dbReference type="AlphaFoldDB" id="A0A3M8QZT4"/>
<dbReference type="PANTHER" id="PTHR30455">
    <property type="entry name" value="TRANSCRIPTIONAL REPRESSOR NRDR"/>
    <property type="match status" value="1"/>
</dbReference>
<dbReference type="InterPro" id="IPR055173">
    <property type="entry name" value="NrdR-like_N"/>
</dbReference>
<evidence type="ECO:0000256" key="2">
    <source>
        <dbReference type="ARBA" id="ARBA00022741"/>
    </source>
</evidence>
<dbReference type="GO" id="GO:0045892">
    <property type="term" value="P:negative regulation of DNA-templated transcription"/>
    <property type="evidence" value="ECO:0007669"/>
    <property type="project" value="UniProtKB-UniRule"/>
</dbReference>
<dbReference type="Pfam" id="PF03477">
    <property type="entry name" value="ATP-cone"/>
    <property type="match status" value="1"/>
</dbReference>
<comment type="cofactor">
    <cofactor evidence="8">
        <name>Zn(2+)</name>
        <dbReference type="ChEBI" id="CHEBI:29105"/>
    </cofactor>
    <text evidence="8">Binds 1 zinc ion.</text>
</comment>
<feature type="zinc finger region" evidence="8">
    <location>
        <begin position="3"/>
        <end position="34"/>
    </location>
</feature>
<name>A0A3M8QZT4_9PROT</name>
<sequence>MRCPFCAHDDTRVVDSRLSDEGSSVRRRRECPACGQRFTTFERAELSLPAVVKADGRREPFSEEKLLRGLFRALSKRPVATNLVHAAARNIQRRIRERGEREIPARLIGELVMEALRDLDPVAYVRFASVYRRFEDVDAFSAEVARMKQGEEGAQAANAQDRDQD</sequence>
<evidence type="ECO:0000256" key="3">
    <source>
        <dbReference type="ARBA" id="ARBA00022771"/>
    </source>
</evidence>
<proteinExistence type="inferred from homology"/>
<dbReference type="InterPro" id="IPR003796">
    <property type="entry name" value="RNR_NrdR-like"/>
</dbReference>
<keyword evidence="8" id="KW-0479">Metal-binding</keyword>
<dbReference type="PROSITE" id="PS51161">
    <property type="entry name" value="ATP_CONE"/>
    <property type="match status" value="1"/>
</dbReference>
<organism evidence="10">
    <name type="scientific">Acidithiobacillus sulfuriphilus</name>
    <dbReference type="NCBI Taxonomy" id="1867749"/>
    <lineage>
        <taxon>Bacteria</taxon>
        <taxon>Pseudomonadati</taxon>
        <taxon>Pseudomonadota</taxon>
        <taxon>Acidithiobacillia</taxon>
        <taxon>Acidithiobacillales</taxon>
        <taxon>Acidithiobacillaceae</taxon>
        <taxon>Acidithiobacillus</taxon>
    </lineage>
</organism>
<evidence type="ECO:0000256" key="5">
    <source>
        <dbReference type="ARBA" id="ARBA00023015"/>
    </source>
</evidence>
<keyword evidence="4 8" id="KW-0067">ATP-binding</keyword>
<dbReference type="GO" id="GO:0003677">
    <property type="term" value="F:DNA binding"/>
    <property type="evidence" value="ECO:0007669"/>
    <property type="project" value="UniProtKB-KW"/>
</dbReference>
<dbReference type="OrthoDB" id="5291982at2"/>
<evidence type="ECO:0000256" key="1">
    <source>
        <dbReference type="ARBA" id="ARBA00022491"/>
    </source>
</evidence>
<keyword evidence="3 8" id="KW-0863">Zinc-finger</keyword>
<dbReference type="GO" id="GO:0005524">
    <property type="term" value="F:ATP binding"/>
    <property type="evidence" value="ECO:0007669"/>
    <property type="project" value="UniProtKB-UniRule"/>
</dbReference>
<evidence type="ECO:0000313" key="10">
    <source>
        <dbReference type="EMBL" id="RNF60932.1"/>
    </source>
</evidence>
<evidence type="ECO:0000256" key="8">
    <source>
        <dbReference type="HAMAP-Rule" id="MF_00440"/>
    </source>
</evidence>
<dbReference type="PANTHER" id="PTHR30455:SF2">
    <property type="entry name" value="TRANSCRIPTIONAL REPRESSOR NRDR"/>
    <property type="match status" value="1"/>
</dbReference>
<comment type="similarity">
    <text evidence="8">Belongs to the NrdR family.</text>
</comment>
<keyword evidence="1 8" id="KW-0678">Repressor</keyword>
<accession>A0A3M8QZT4</accession>
<dbReference type="InterPro" id="IPR005144">
    <property type="entry name" value="ATP-cone_dom"/>
</dbReference>
<dbReference type="Pfam" id="PF22811">
    <property type="entry name" value="Zn_ribbon_NrdR"/>
    <property type="match status" value="1"/>
</dbReference>
<evidence type="ECO:0000256" key="7">
    <source>
        <dbReference type="ARBA" id="ARBA00023163"/>
    </source>
</evidence>
<keyword evidence="5 8" id="KW-0805">Transcription regulation</keyword>
<dbReference type="NCBIfam" id="TIGR00244">
    <property type="entry name" value="transcriptional regulator NrdR"/>
    <property type="match status" value="1"/>
</dbReference>
<keyword evidence="7 8" id="KW-0804">Transcription</keyword>
<protein>
    <recommendedName>
        <fullName evidence="8">Transcriptional repressor NrdR</fullName>
    </recommendedName>
</protein>
<comment type="function">
    <text evidence="8">Negatively regulates transcription of bacterial ribonucleotide reductase nrd genes and operons by binding to NrdR-boxes.</text>
</comment>
<dbReference type="RefSeq" id="WP_123104227.1">
    <property type="nucleotide sequence ID" value="NZ_CP127527.1"/>
</dbReference>
<dbReference type="HAMAP" id="MF_00440">
    <property type="entry name" value="NrdR"/>
    <property type="match status" value="1"/>
</dbReference>
<evidence type="ECO:0000256" key="6">
    <source>
        <dbReference type="ARBA" id="ARBA00023125"/>
    </source>
</evidence>